<name>A0A543N771_9ACTN</name>
<feature type="transmembrane region" description="Helical" evidence="8">
    <location>
        <begin position="145"/>
        <end position="163"/>
    </location>
</feature>
<gene>
    <name evidence="10" type="ORF">FHX37_4407</name>
</gene>
<dbReference type="Proteomes" id="UP000317422">
    <property type="component" value="Unassembled WGS sequence"/>
</dbReference>
<evidence type="ECO:0000256" key="7">
    <source>
        <dbReference type="ARBA" id="ARBA00023136"/>
    </source>
</evidence>
<feature type="domain" description="Major facilitator superfamily (MFS) profile" evidence="9">
    <location>
        <begin position="22"/>
        <end position="504"/>
    </location>
</feature>
<dbReference type="InterPro" id="IPR036390">
    <property type="entry name" value="WH_DNA-bd_sf"/>
</dbReference>
<dbReference type="PANTHER" id="PTHR23501">
    <property type="entry name" value="MAJOR FACILITATOR SUPERFAMILY"/>
    <property type="match status" value="1"/>
</dbReference>
<sequence>MAKHASQYRKRRSQREPHLAVIIGALLLAVLVAALNQTVVATAMPRIAADLGGLNHISWVVTAYLLAVTATTPLWGKLGDQFGRKWILILCLVLFLLGAALCGLAQSFGHLILFRAVQGLGGGGLMVLAQSVIGDVVPPRSRGSYMGLFGAVFGVASVAGPLIGGFIVDHLSWRWVFYVNLPLGVIALVVLLAVLPVTTASHRRAVDYAGIAMVAAASTCLVLLTAWGGTSYAWTSPQVLALAAGTLVFGALWWLSARRAPDPVLPLSLFTNPVIVVAALISFTVGFSMMGSMAYIPLFLQIVHGYSPTASGMHMLPMVAGMLLCSIGSGQLVTRTGHYRVFPILGSALVAVALYLLSTMGPDTPFTPMSVYLFLLGSGLGLTMQVVVVVVQNAADYRNLGAATSAATFFRSIGGAIGTSVFGAVFGARIGTEITQRLAETDVPVGMDPQDLQNNPDALGQLPPQAQQAFLSAYADAVDTVFLSAVPVAAAAFVFALFLKQIPLRRTITETDLDEALAPVRADRQPLAEVERALFHAMGREGPRHMYRRLAAAAEVELSAAASWVVTHLGTAGPITARDLAEMSGASGERLEEVHDELLDARLLRDGSPTWELNERGRDVARRLFEAQRTALEELLSEYSPREHPELVTLLEGVCRETLGEERDAGIMEEPRRRGSS</sequence>
<dbReference type="InterPro" id="IPR004638">
    <property type="entry name" value="EmrB-like"/>
</dbReference>
<feature type="transmembrane region" description="Helical" evidence="8">
    <location>
        <begin position="481"/>
        <end position="499"/>
    </location>
</feature>
<dbReference type="InterPro" id="IPR036259">
    <property type="entry name" value="MFS_trans_sf"/>
</dbReference>
<protein>
    <submittedName>
        <fullName evidence="10">EmrB/QacA subfamily drug resistance transporter</fullName>
    </submittedName>
</protein>
<dbReference type="PANTHER" id="PTHR23501:SF197">
    <property type="entry name" value="COMD"/>
    <property type="match status" value="1"/>
</dbReference>
<feature type="transmembrane region" description="Helical" evidence="8">
    <location>
        <begin position="403"/>
        <end position="428"/>
    </location>
</feature>
<dbReference type="GO" id="GO:0005886">
    <property type="term" value="C:plasma membrane"/>
    <property type="evidence" value="ECO:0007669"/>
    <property type="project" value="UniProtKB-SubCell"/>
</dbReference>
<evidence type="ECO:0000256" key="2">
    <source>
        <dbReference type="ARBA" id="ARBA00007520"/>
    </source>
</evidence>
<dbReference type="SUPFAM" id="SSF46785">
    <property type="entry name" value="Winged helix' DNA-binding domain"/>
    <property type="match status" value="1"/>
</dbReference>
<dbReference type="InterPro" id="IPR036388">
    <property type="entry name" value="WH-like_DNA-bd_sf"/>
</dbReference>
<evidence type="ECO:0000256" key="5">
    <source>
        <dbReference type="ARBA" id="ARBA00022692"/>
    </source>
</evidence>
<dbReference type="PROSITE" id="PS50850">
    <property type="entry name" value="MFS"/>
    <property type="match status" value="1"/>
</dbReference>
<organism evidence="10 11">
    <name type="scientific">Haloactinospora alba</name>
    <dbReference type="NCBI Taxonomy" id="405555"/>
    <lineage>
        <taxon>Bacteria</taxon>
        <taxon>Bacillati</taxon>
        <taxon>Actinomycetota</taxon>
        <taxon>Actinomycetes</taxon>
        <taxon>Streptosporangiales</taxon>
        <taxon>Nocardiopsidaceae</taxon>
        <taxon>Haloactinospora</taxon>
    </lineage>
</organism>
<feature type="transmembrane region" description="Helical" evidence="8">
    <location>
        <begin position="175"/>
        <end position="196"/>
    </location>
</feature>
<evidence type="ECO:0000256" key="8">
    <source>
        <dbReference type="SAM" id="Phobius"/>
    </source>
</evidence>
<dbReference type="PRINTS" id="PR01036">
    <property type="entry name" value="TCRTETB"/>
</dbReference>
<feature type="transmembrane region" description="Helical" evidence="8">
    <location>
        <begin position="21"/>
        <end position="44"/>
    </location>
</feature>
<evidence type="ECO:0000256" key="6">
    <source>
        <dbReference type="ARBA" id="ARBA00022989"/>
    </source>
</evidence>
<evidence type="ECO:0000256" key="1">
    <source>
        <dbReference type="ARBA" id="ARBA00004651"/>
    </source>
</evidence>
<accession>A0A543N771</accession>
<dbReference type="SUPFAM" id="SSF103473">
    <property type="entry name" value="MFS general substrate transporter"/>
    <property type="match status" value="1"/>
</dbReference>
<dbReference type="GO" id="GO:0022857">
    <property type="term" value="F:transmembrane transporter activity"/>
    <property type="evidence" value="ECO:0007669"/>
    <property type="project" value="InterPro"/>
</dbReference>
<proteinExistence type="inferred from homology"/>
<keyword evidence="6 8" id="KW-1133">Transmembrane helix</keyword>
<dbReference type="NCBIfam" id="TIGR00711">
    <property type="entry name" value="efflux_EmrB"/>
    <property type="match status" value="1"/>
</dbReference>
<evidence type="ECO:0000256" key="4">
    <source>
        <dbReference type="ARBA" id="ARBA00022475"/>
    </source>
</evidence>
<feature type="transmembrane region" description="Helical" evidence="8">
    <location>
        <begin position="112"/>
        <end position="133"/>
    </location>
</feature>
<feature type="transmembrane region" description="Helical" evidence="8">
    <location>
        <begin position="269"/>
        <end position="295"/>
    </location>
</feature>
<comment type="subcellular location">
    <subcellularLocation>
        <location evidence="1">Cell membrane</location>
        <topology evidence="1">Multi-pass membrane protein</topology>
    </subcellularLocation>
</comment>
<feature type="transmembrane region" description="Helical" evidence="8">
    <location>
        <begin position="370"/>
        <end position="391"/>
    </location>
</feature>
<keyword evidence="7 8" id="KW-0472">Membrane</keyword>
<reference evidence="10 11" key="1">
    <citation type="submission" date="2019-06" db="EMBL/GenBank/DDBJ databases">
        <title>Sequencing the genomes of 1000 actinobacteria strains.</title>
        <authorList>
            <person name="Klenk H.-P."/>
        </authorList>
    </citation>
    <scope>NUCLEOTIDE SEQUENCE [LARGE SCALE GENOMIC DNA]</scope>
    <source>
        <strain evidence="10 11">DSM 45015</strain>
    </source>
</reference>
<evidence type="ECO:0000259" key="9">
    <source>
        <dbReference type="PROSITE" id="PS50850"/>
    </source>
</evidence>
<feature type="transmembrane region" description="Helical" evidence="8">
    <location>
        <begin position="56"/>
        <end position="75"/>
    </location>
</feature>
<feature type="transmembrane region" description="Helical" evidence="8">
    <location>
        <begin position="315"/>
        <end position="334"/>
    </location>
</feature>
<evidence type="ECO:0000313" key="10">
    <source>
        <dbReference type="EMBL" id="TQN27682.1"/>
    </source>
</evidence>
<keyword evidence="4" id="KW-1003">Cell membrane</keyword>
<keyword evidence="11" id="KW-1185">Reference proteome</keyword>
<dbReference type="RefSeq" id="WP_141926103.1">
    <property type="nucleotide sequence ID" value="NZ_VFQC01000003.1"/>
</dbReference>
<dbReference type="OrthoDB" id="7375466at2"/>
<dbReference type="EMBL" id="VFQC01000003">
    <property type="protein sequence ID" value="TQN27682.1"/>
    <property type="molecule type" value="Genomic_DNA"/>
</dbReference>
<dbReference type="Pfam" id="PF07690">
    <property type="entry name" value="MFS_1"/>
    <property type="match status" value="1"/>
</dbReference>
<evidence type="ECO:0000313" key="11">
    <source>
        <dbReference type="Proteomes" id="UP000317422"/>
    </source>
</evidence>
<dbReference type="Gene3D" id="1.10.10.10">
    <property type="entry name" value="Winged helix-like DNA-binding domain superfamily/Winged helix DNA-binding domain"/>
    <property type="match status" value="1"/>
</dbReference>
<dbReference type="InterPro" id="IPR011701">
    <property type="entry name" value="MFS"/>
</dbReference>
<dbReference type="InterPro" id="IPR020846">
    <property type="entry name" value="MFS_dom"/>
</dbReference>
<comment type="similarity">
    <text evidence="2">Belongs to the major facilitator superfamily. TCR/Tet family.</text>
</comment>
<feature type="transmembrane region" description="Helical" evidence="8">
    <location>
        <begin position="87"/>
        <end position="106"/>
    </location>
</feature>
<evidence type="ECO:0000256" key="3">
    <source>
        <dbReference type="ARBA" id="ARBA00022448"/>
    </source>
</evidence>
<comment type="caution">
    <text evidence="10">The sequence shown here is derived from an EMBL/GenBank/DDBJ whole genome shotgun (WGS) entry which is preliminary data.</text>
</comment>
<dbReference type="FunFam" id="1.20.1720.10:FF:000004">
    <property type="entry name" value="EmrB/QacA family drug resistance transporter"/>
    <property type="match status" value="1"/>
</dbReference>
<feature type="transmembrane region" description="Helical" evidence="8">
    <location>
        <begin position="208"/>
        <end position="227"/>
    </location>
</feature>
<dbReference type="CDD" id="cd17502">
    <property type="entry name" value="MFS_Azr1_MDR_like"/>
    <property type="match status" value="1"/>
</dbReference>
<dbReference type="Gene3D" id="1.20.1720.10">
    <property type="entry name" value="Multidrug resistance protein D"/>
    <property type="match status" value="1"/>
</dbReference>
<feature type="transmembrane region" description="Helical" evidence="8">
    <location>
        <begin position="239"/>
        <end position="257"/>
    </location>
</feature>
<keyword evidence="5 8" id="KW-0812">Transmembrane</keyword>
<feature type="transmembrane region" description="Helical" evidence="8">
    <location>
        <begin position="341"/>
        <end position="358"/>
    </location>
</feature>
<keyword evidence="3" id="KW-0813">Transport</keyword>
<dbReference type="Gene3D" id="1.20.1250.20">
    <property type="entry name" value="MFS general substrate transporter like domains"/>
    <property type="match status" value="1"/>
</dbReference>
<dbReference type="AlphaFoldDB" id="A0A543N771"/>